<keyword evidence="11" id="KW-1185">Reference proteome</keyword>
<evidence type="ECO:0000259" key="9">
    <source>
        <dbReference type="PROSITE" id="PS51294"/>
    </source>
</evidence>
<comment type="caution">
    <text evidence="10">The sequence shown here is derived from an EMBL/GenBank/DDBJ whole genome shotgun (WGS) entry which is preliminary data.</text>
</comment>
<organism evidence="10 11">
    <name type="scientific">Dovyalis caffra</name>
    <dbReference type="NCBI Taxonomy" id="77055"/>
    <lineage>
        <taxon>Eukaryota</taxon>
        <taxon>Viridiplantae</taxon>
        <taxon>Streptophyta</taxon>
        <taxon>Embryophyta</taxon>
        <taxon>Tracheophyta</taxon>
        <taxon>Spermatophyta</taxon>
        <taxon>Magnoliopsida</taxon>
        <taxon>eudicotyledons</taxon>
        <taxon>Gunneridae</taxon>
        <taxon>Pentapetalae</taxon>
        <taxon>rosids</taxon>
        <taxon>fabids</taxon>
        <taxon>Malpighiales</taxon>
        <taxon>Salicaceae</taxon>
        <taxon>Flacourtieae</taxon>
        <taxon>Dovyalis</taxon>
    </lineage>
</organism>
<name>A0AAV1SDF3_9ROSI</name>
<keyword evidence="6" id="KW-0539">Nucleus</keyword>
<dbReference type="Proteomes" id="UP001314170">
    <property type="component" value="Unassembled WGS sequence"/>
</dbReference>
<sequence length="537" mass="59775">MGRHSCCYKQKLRKGLWSPEEDEKLLRHITKYGHGCWSSVPKQAGLQRCGKSCRLRWINYLRPDLKRGTFSQQEENLIIELHAVLGNRWSQIAAQLPGRTDNEIKNLWNSCLKKKLRQRGIDPATHKLLSEVENGEDKNPPASGTQDKASAVSNTELNLLKADNSKPSGANLQEKRLSPISPHGYQLERESTSSSKAMNGSSNAKNDHGNNNLMTPTINKDFFLDRFTAFHHESSTSNCQPSDFVGNFPLRQLNYASNARLATNSIPSLWLSQTSKAFDTNSEFSSTVIPSILPPAVTSSFLSTSMGYKPSITVPPGNPPLPSFSTNSCRLWETGAPSNNSNSSTGSNGSTELQSHSSFFENTIFSWGLGDCSSTEKEAQNPLMASQQEDIKWPEYLQNPLLMVAALQNQNQQSLFNEIKSETRLLTENSSGMWPHNQQQHEPLQNPDVCPKDIQRITASYGEFIGPEGLKEIGGKLTKKWKLLVVFTGGGGPTGDSRSAKEGNLLRSHTHTYKYALRSNQMDQMSRPNCRAFLFHL</sequence>
<dbReference type="FunFam" id="1.10.10.60:FF:000047">
    <property type="entry name" value="Myb transcription factor"/>
    <property type="match status" value="1"/>
</dbReference>
<reference evidence="10 11" key="1">
    <citation type="submission" date="2024-01" db="EMBL/GenBank/DDBJ databases">
        <authorList>
            <person name="Waweru B."/>
        </authorList>
    </citation>
    <scope>NUCLEOTIDE SEQUENCE [LARGE SCALE GENOMIC DNA]</scope>
</reference>
<dbReference type="FunFam" id="1.10.10.60:FF:000221">
    <property type="entry name" value="MYB transcription factor"/>
    <property type="match status" value="1"/>
</dbReference>
<feature type="compositionally biased region" description="Low complexity" evidence="7">
    <location>
        <begin position="338"/>
        <end position="351"/>
    </location>
</feature>
<keyword evidence="3" id="KW-0805">Transcription regulation</keyword>
<keyword evidence="4" id="KW-0238">DNA-binding</keyword>
<evidence type="ECO:0000313" key="10">
    <source>
        <dbReference type="EMBL" id="CAK7348560.1"/>
    </source>
</evidence>
<feature type="domain" description="HTH myb-type" evidence="9">
    <location>
        <begin position="66"/>
        <end position="116"/>
    </location>
</feature>
<evidence type="ECO:0000256" key="3">
    <source>
        <dbReference type="ARBA" id="ARBA00023015"/>
    </source>
</evidence>
<evidence type="ECO:0008006" key="12">
    <source>
        <dbReference type="Google" id="ProtNLM"/>
    </source>
</evidence>
<dbReference type="PANTHER" id="PTHR47997">
    <property type="entry name" value="MYB DOMAIN PROTEIN 55"/>
    <property type="match status" value="1"/>
</dbReference>
<feature type="region of interest" description="Disordered" evidence="7">
    <location>
        <begin position="124"/>
        <end position="213"/>
    </location>
</feature>
<evidence type="ECO:0000256" key="7">
    <source>
        <dbReference type="SAM" id="MobiDB-lite"/>
    </source>
</evidence>
<feature type="compositionally biased region" description="Polar residues" evidence="7">
    <location>
        <begin position="192"/>
        <end position="213"/>
    </location>
</feature>
<dbReference type="AlphaFoldDB" id="A0AAV1SDF3"/>
<dbReference type="GO" id="GO:0003677">
    <property type="term" value="F:DNA binding"/>
    <property type="evidence" value="ECO:0007669"/>
    <property type="project" value="UniProtKB-KW"/>
</dbReference>
<dbReference type="InterPro" id="IPR009057">
    <property type="entry name" value="Homeodomain-like_sf"/>
</dbReference>
<dbReference type="PROSITE" id="PS51294">
    <property type="entry name" value="HTH_MYB"/>
    <property type="match status" value="2"/>
</dbReference>
<evidence type="ECO:0000259" key="8">
    <source>
        <dbReference type="PROSITE" id="PS50090"/>
    </source>
</evidence>
<dbReference type="SMART" id="SM00717">
    <property type="entry name" value="SANT"/>
    <property type="match status" value="2"/>
</dbReference>
<feature type="domain" description="Myb-like" evidence="8">
    <location>
        <begin position="9"/>
        <end position="61"/>
    </location>
</feature>
<evidence type="ECO:0000256" key="2">
    <source>
        <dbReference type="ARBA" id="ARBA00022737"/>
    </source>
</evidence>
<dbReference type="PANTHER" id="PTHR47997:SF69">
    <property type="entry name" value="MYB FAMILY PROTEIN"/>
    <property type="match status" value="1"/>
</dbReference>
<feature type="region of interest" description="Disordered" evidence="7">
    <location>
        <begin position="335"/>
        <end position="354"/>
    </location>
</feature>
<dbReference type="CDD" id="cd00167">
    <property type="entry name" value="SANT"/>
    <property type="match status" value="2"/>
</dbReference>
<feature type="domain" description="Myb-like" evidence="8">
    <location>
        <begin position="62"/>
        <end position="112"/>
    </location>
</feature>
<dbReference type="InterPro" id="IPR051953">
    <property type="entry name" value="Plant_SW-associated_TFs"/>
</dbReference>
<keyword evidence="5" id="KW-0804">Transcription</keyword>
<comment type="subcellular location">
    <subcellularLocation>
        <location evidence="1">Nucleus</location>
    </subcellularLocation>
</comment>
<dbReference type="EMBL" id="CAWUPB010001173">
    <property type="protein sequence ID" value="CAK7348560.1"/>
    <property type="molecule type" value="Genomic_DNA"/>
</dbReference>
<gene>
    <name evidence="10" type="ORF">DCAF_LOCUS21261</name>
</gene>
<feature type="domain" description="HTH myb-type" evidence="9">
    <location>
        <begin position="9"/>
        <end position="65"/>
    </location>
</feature>
<dbReference type="GO" id="GO:0005634">
    <property type="term" value="C:nucleus"/>
    <property type="evidence" value="ECO:0007669"/>
    <property type="project" value="UniProtKB-SubCell"/>
</dbReference>
<dbReference type="InterPro" id="IPR017930">
    <property type="entry name" value="Myb_dom"/>
</dbReference>
<accession>A0AAV1SDF3</accession>
<dbReference type="Pfam" id="PF00249">
    <property type="entry name" value="Myb_DNA-binding"/>
    <property type="match status" value="2"/>
</dbReference>
<proteinExistence type="predicted"/>
<dbReference type="PROSITE" id="PS50090">
    <property type="entry name" value="MYB_LIKE"/>
    <property type="match status" value="2"/>
</dbReference>
<evidence type="ECO:0000313" key="11">
    <source>
        <dbReference type="Proteomes" id="UP001314170"/>
    </source>
</evidence>
<feature type="compositionally biased region" description="Polar residues" evidence="7">
    <location>
        <begin position="142"/>
        <end position="157"/>
    </location>
</feature>
<evidence type="ECO:0000256" key="6">
    <source>
        <dbReference type="ARBA" id="ARBA00023242"/>
    </source>
</evidence>
<dbReference type="Gene3D" id="1.10.10.60">
    <property type="entry name" value="Homeodomain-like"/>
    <property type="match status" value="2"/>
</dbReference>
<protein>
    <recommendedName>
        <fullName evidence="12">Transcription factor myb86-like protein</fullName>
    </recommendedName>
</protein>
<evidence type="ECO:0000256" key="4">
    <source>
        <dbReference type="ARBA" id="ARBA00023125"/>
    </source>
</evidence>
<dbReference type="SUPFAM" id="SSF46689">
    <property type="entry name" value="Homeodomain-like"/>
    <property type="match status" value="1"/>
</dbReference>
<feature type="compositionally biased region" description="Basic and acidic residues" evidence="7">
    <location>
        <begin position="124"/>
        <end position="139"/>
    </location>
</feature>
<evidence type="ECO:0000256" key="1">
    <source>
        <dbReference type="ARBA" id="ARBA00004123"/>
    </source>
</evidence>
<dbReference type="InterPro" id="IPR001005">
    <property type="entry name" value="SANT/Myb"/>
</dbReference>
<keyword evidence="2" id="KW-0677">Repeat</keyword>
<evidence type="ECO:0000256" key="5">
    <source>
        <dbReference type="ARBA" id="ARBA00023163"/>
    </source>
</evidence>